<accession>A0AAV7L0S9</accession>
<evidence type="ECO:0000313" key="2">
    <source>
        <dbReference type="Proteomes" id="UP001066276"/>
    </source>
</evidence>
<name>A0AAV7L0S9_PLEWA</name>
<comment type="caution">
    <text evidence="1">The sequence shown here is derived from an EMBL/GenBank/DDBJ whole genome shotgun (WGS) entry which is preliminary data.</text>
</comment>
<sequence length="93" mass="9938">MLSVARMRCMVVTVAGPCGQLGASPPVLVLIPGPGASVRSQGSRFGPRVPSPDPPDRWISLYPLEPPKPAVLPNPWIAWRSTGLPQCDLGFHE</sequence>
<evidence type="ECO:0000313" key="1">
    <source>
        <dbReference type="EMBL" id="KAJ1085306.1"/>
    </source>
</evidence>
<proteinExistence type="predicted"/>
<organism evidence="1 2">
    <name type="scientific">Pleurodeles waltl</name>
    <name type="common">Iberian ribbed newt</name>
    <dbReference type="NCBI Taxonomy" id="8319"/>
    <lineage>
        <taxon>Eukaryota</taxon>
        <taxon>Metazoa</taxon>
        <taxon>Chordata</taxon>
        <taxon>Craniata</taxon>
        <taxon>Vertebrata</taxon>
        <taxon>Euteleostomi</taxon>
        <taxon>Amphibia</taxon>
        <taxon>Batrachia</taxon>
        <taxon>Caudata</taxon>
        <taxon>Salamandroidea</taxon>
        <taxon>Salamandridae</taxon>
        <taxon>Pleurodelinae</taxon>
        <taxon>Pleurodeles</taxon>
    </lineage>
</organism>
<protein>
    <recommendedName>
        <fullName evidence="3">Secreted protein</fullName>
    </recommendedName>
</protein>
<dbReference type="EMBL" id="JANPWB010000016">
    <property type="protein sequence ID" value="KAJ1085306.1"/>
    <property type="molecule type" value="Genomic_DNA"/>
</dbReference>
<gene>
    <name evidence="1" type="ORF">NDU88_005439</name>
</gene>
<dbReference type="AlphaFoldDB" id="A0AAV7L0S9"/>
<dbReference type="Proteomes" id="UP001066276">
    <property type="component" value="Chromosome 12"/>
</dbReference>
<reference evidence="1" key="1">
    <citation type="journal article" date="2022" name="bioRxiv">
        <title>Sequencing and chromosome-scale assembly of the giantPleurodeles waltlgenome.</title>
        <authorList>
            <person name="Brown T."/>
            <person name="Elewa A."/>
            <person name="Iarovenko S."/>
            <person name="Subramanian E."/>
            <person name="Araus A.J."/>
            <person name="Petzold A."/>
            <person name="Susuki M."/>
            <person name="Suzuki K.-i.T."/>
            <person name="Hayashi T."/>
            <person name="Toyoda A."/>
            <person name="Oliveira C."/>
            <person name="Osipova E."/>
            <person name="Leigh N.D."/>
            <person name="Simon A."/>
            <person name="Yun M.H."/>
        </authorList>
    </citation>
    <scope>NUCLEOTIDE SEQUENCE</scope>
    <source>
        <strain evidence="1">20211129_DDA</strain>
        <tissue evidence="1">Liver</tissue>
    </source>
</reference>
<evidence type="ECO:0008006" key="3">
    <source>
        <dbReference type="Google" id="ProtNLM"/>
    </source>
</evidence>
<keyword evidence="2" id="KW-1185">Reference proteome</keyword>